<protein>
    <submittedName>
        <fullName evidence="7">3-phenylpropionate/trans-cinnamate dioxygenase ferredoxin reductase subunit</fullName>
    </submittedName>
</protein>
<dbReference type="AlphaFoldDB" id="A0A1H2KX24"/>
<keyword evidence="2" id="KW-0285">Flavoprotein</keyword>
<feature type="domain" description="FAD/NAD(P)-binding" evidence="5">
    <location>
        <begin position="4"/>
        <end position="308"/>
    </location>
</feature>
<dbReference type="Pfam" id="PF14759">
    <property type="entry name" value="Reductase_C"/>
    <property type="match status" value="1"/>
</dbReference>
<dbReference type="Gene3D" id="3.30.390.30">
    <property type="match status" value="1"/>
</dbReference>
<dbReference type="PRINTS" id="PR00411">
    <property type="entry name" value="PNDRDTASEI"/>
</dbReference>
<dbReference type="GO" id="GO:0051213">
    <property type="term" value="F:dioxygenase activity"/>
    <property type="evidence" value="ECO:0007669"/>
    <property type="project" value="UniProtKB-KW"/>
</dbReference>
<evidence type="ECO:0000256" key="3">
    <source>
        <dbReference type="ARBA" id="ARBA00022827"/>
    </source>
</evidence>
<evidence type="ECO:0000256" key="1">
    <source>
        <dbReference type="ARBA" id="ARBA00001974"/>
    </source>
</evidence>
<dbReference type="RefSeq" id="WP_074852438.1">
    <property type="nucleotide sequence ID" value="NZ_FNLM01000034.1"/>
</dbReference>
<evidence type="ECO:0000313" key="8">
    <source>
        <dbReference type="Proteomes" id="UP000183180"/>
    </source>
</evidence>
<dbReference type="PANTHER" id="PTHR43557">
    <property type="entry name" value="APOPTOSIS-INDUCING FACTOR 1"/>
    <property type="match status" value="1"/>
</dbReference>
<keyword evidence="3" id="KW-0274">FAD</keyword>
<dbReference type="Gene3D" id="3.50.50.60">
    <property type="entry name" value="FAD/NAD(P)-binding domain"/>
    <property type="match status" value="2"/>
</dbReference>
<dbReference type="PRINTS" id="PR00368">
    <property type="entry name" value="FADPNR"/>
</dbReference>
<evidence type="ECO:0000259" key="5">
    <source>
        <dbReference type="Pfam" id="PF07992"/>
    </source>
</evidence>
<reference evidence="7 8" key="1">
    <citation type="submission" date="2016-10" db="EMBL/GenBank/DDBJ databases">
        <authorList>
            <person name="de Groot N.N."/>
        </authorList>
    </citation>
    <scope>NUCLEOTIDE SEQUENCE [LARGE SCALE GENOMIC DNA]</scope>
    <source>
        <strain evidence="7 8">DSM 44215</strain>
    </source>
</reference>
<dbReference type="GO" id="GO:0005737">
    <property type="term" value="C:cytoplasm"/>
    <property type="evidence" value="ECO:0007669"/>
    <property type="project" value="TreeGrafter"/>
</dbReference>
<dbReference type="InterPro" id="IPR036188">
    <property type="entry name" value="FAD/NAD-bd_sf"/>
</dbReference>
<evidence type="ECO:0000256" key="4">
    <source>
        <dbReference type="ARBA" id="ARBA00023002"/>
    </source>
</evidence>
<dbReference type="PANTHER" id="PTHR43557:SF2">
    <property type="entry name" value="RIESKE DOMAIN-CONTAINING PROTEIN-RELATED"/>
    <property type="match status" value="1"/>
</dbReference>
<dbReference type="STRING" id="158898.SAMN04488548_1343930"/>
<feature type="domain" description="Reductase C-terminal" evidence="6">
    <location>
        <begin position="327"/>
        <end position="409"/>
    </location>
</feature>
<dbReference type="SUPFAM" id="SSF51905">
    <property type="entry name" value="FAD/NAD(P)-binding domain"/>
    <property type="match status" value="1"/>
</dbReference>
<dbReference type="Proteomes" id="UP000183180">
    <property type="component" value="Unassembled WGS sequence"/>
</dbReference>
<keyword evidence="7" id="KW-0223">Dioxygenase</keyword>
<proteinExistence type="predicted"/>
<dbReference type="GO" id="GO:0016651">
    <property type="term" value="F:oxidoreductase activity, acting on NAD(P)H"/>
    <property type="evidence" value="ECO:0007669"/>
    <property type="project" value="TreeGrafter"/>
</dbReference>
<dbReference type="InterPro" id="IPR016156">
    <property type="entry name" value="FAD/NAD-linked_Rdtase_dimer_sf"/>
</dbReference>
<dbReference type="InterPro" id="IPR028202">
    <property type="entry name" value="Reductase_C"/>
</dbReference>
<accession>A0A1H2KX24</accession>
<dbReference type="SUPFAM" id="SSF55424">
    <property type="entry name" value="FAD/NAD-linked reductases, dimerisation (C-terminal) domain"/>
    <property type="match status" value="1"/>
</dbReference>
<evidence type="ECO:0000313" key="7">
    <source>
        <dbReference type="EMBL" id="SDU73273.1"/>
    </source>
</evidence>
<dbReference type="InterPro" id="IPR050446">
    <property type="entry name" value="FAD-oxidoreductase/Apoptosis"/>
</dbReference>
<dbReference type="EMBL" id="FNLM01000034">
    <property type="protein sequence ID" value="SDU73273.1"/>
    <property type="molecule type" value="Genomic_DNA"/>
</dbReference>
<dbReference type="Pfam" id="PF07992">
    <property type="entry name" value="Pyr_redox_2"/>
    <property type="match status" value="1"/>
</dbReference>
<gene>
    <name evidence="7" type="ORF">SAMN04488548_1343930</name>
</gene>
<comment type="cofactor">
    <cofactor evidence="1">
        <name>FAD</name>
        <dbReference type="ChEBI" id="CHEBI:57692"/>
    </cofactor>
</comment>
<dbReference type="InterPro" id="IPR023753">
    <property type="entry name" value="FAD/NAD-binding_dom"/>
</dbReference>
<sequence length="417" mass="43748">MSGRILIVGGGEAGLSIAVTLRELGHGDEICLVGAEPFSPYQRPPLSKEFLADGGEPSVLRAPEFYAANDIRLLTGRSVVSVERRDDDDNVGGGVATLDDGTALEFTRLALATGSIPRRLPVPGADAEGVVALRTVDDAHVIRAGLDADRDVVIVGGGFVGLEVAAAARARGATVTVIEATDRVLGRVAAEPMSTFVRQYHESTGIRIATDRGVTSIGGTAGRADSVVLDDGESIPADLVVVGIGAVPATDLATLMGVRCGPGIVVDGDARTSDRYVVAAGDCTLQPHPHRPGELLAVESVNNAVEQGRIAAHTLLDREPPPRGVPWFWSNQGALKIQIAGVSDGHDRYVVRRHGADRLTVLYYRDGLLIAGDTVNDPREHMAVKRALAQRFTIDPKAAQDTSAPLRSLVGPLVTTS</sequence>
<dbReference type="OrthoDB" id="3568330at2"/>
<evidence type="ECO:0000259" key="6">
    <source>
        <dbReference type="Pfam" id="PF14759"/>
    </source>
</evidence>
<name>A0A1H2KX24_9ACTN</name>
<evidence type="ECO:0000256" key="2">
    <source>
        <dbReference type="ARBA" id="ARBA00022630"/>
    </source>
</evidence>
<keyword evidence="4" id="KW-0560">Oxidoreductase</keyword>
<organism evidence="7 8">
    <name type="scientific">Gordonia westfalica</name>
    <dbReference type="NCBI Taxonomy" id="158898"/>
    <lineage>
        <taxon>Bacteria</taxon>
        <taxon>Bacillati</taxon>
        <taxon>Actinomycetota</taxon>
        <taxon>Actinomycetes</taxon>
        <taxon>Mycobacteriales</taxon>
        <taxon>Gordoniaceae</taxon>
        <taxon>Gordonia</taxon>
    </lineage>
</organism>